<comment type="caution">
    <text evidence="5">The sequence shown here is derived from an EMBL/GenBank/DDBJ whole genome shotgun (WGS) entry which is preliminary data.</text>
</comment>
<dbReference type="SUPFAM" id="SSF51161">
    <property type="entry name" value="Trimeric LpxA-like enzymes"/>
    <property type="match status" value="1"/>
</dbReference>
<feature type="domain" description="Nucleotidyl transferase" evidence="3">
    <location>
        <begin position="9"/>
        <end position="214"/>
    </location>
</feature>
<dbReference type="InterPro" id="IPR005835">
    <property type="entry name" value="NTP_transferase_dom"/>
</dbReference>
<dbReference type="PANTHER" id="PTHR22572">
    <property type="entry name" value="SUGAR-1-PHOSPHATE GUANYL TRANSFERASE"/>
    <property type="match status" value="1"/>
</dbReference>
<keyword evidence="2 5" id="KW-0808">Transferase</keyword>
<dbReference type="SUPFAM" id="SSF53448">
    <property type="entry name" value="Nucleotide-diphospho-sugar transferases"/>
    <property type="match status" value="1"/>
</dbReference>
<evidence type="ECO:0000256" key="1">
    <source>
        <dbReference type="ARBA" id="ARBA00007274"/>
    </source>
</evidence>
<dbReference type="Gene3D" id="3.90.550.10">
    <property type="entry name" value="Spore Coat Polysaccharide Biosynthesis Protein SpsA, Chain A"/>
    <property type="match status" value="1"/>
</dbReference>
<feature type="domain" description="Mannose-1-phosphate guanyltransferase C-terminal" evidence="4">
    <location>
        <begin position="280"/>
        <end position="399"/>
    </location>
</feature>
<dbReference type="Gene3D" id="2.160.10.10">
    <property type="entry name" value="Hexapeptide repeat proteins"/>
    <property type="match status" value="1"/>
</dbReference>
<accession>A0A2P6NBS4</accession>
<dbReference type="Proteomes" id="UP000241769">
    <property type="component" value="Unassembled WGS sequence"/>
</dbReference>
<organism evidence="5 6">
    <name type="scientific">Planoprotostelium fungivorum</name>
    <dbReference type="NCBI Taxonomy" id="1890364"/>
    <lineage>
        <taxon>Eukaryota</taxon>
        <taxon>Amoebozoa</taxon>
        <taxon>Evosea</taxon>
        <taxon>Variosea</taxon>
        <taxon>Cavosteliida</taxon>
        <taxon>Cavosteliaceae</taxon>
        <taxon>Planoprotostelium</taxon>
    </lineage>
</organism>
<dbReference type="Pfam" id="PF00483">
    <property type="entry name" value="NTP_transferase"/>
    <property type="match status" value="1"/>
</dbReference>
<dbReference type="EMBL" id="MDYQ01000126">
    <property type="protein sequence ID" value="PRP81388.1"/>
    <property type="molecule type" value="Genomic_DNA"/>
</dbReference>
<comment type="similarity">
    <text evidence="1">Belongs to the transferase hexapeptide repeat family.</text>
</comment>
<evidence type="ECO:0000313" key="6">
    <source>
        <dbReference type="Proteomes" id="UP000241769"/>
    </source>
</evidence>
<evidence type="ECO:0000259" key="4">
    <source>
        <dbReference type="Pfam" id="PF25087"/>
    </source>
</evidence>
<evidence type="ECO:0000313" key="5">
    <source>
        <dbReference type="EMBL" id="PRP81388.1"/>
    </source>
</evidence>
<evidence type="ECO:0000256" key="2">
    <source>
        <dbReference type="ARBA" id="ARBA00022679"/>
    </source>
</evidence>
<dbReference type="OrthoDB" id="285674at2759"/>
<dbReference type="PROSITE" id="PS00101">
    <property type="entry name" value="HEXAPEP_TRANSFERASES"/>
    <property type="match status" value="2"/>
</dbReference>
<dbReference type="FunCoup" id="A0A2P6NBS4">
    <property type="interactions" value="124"/>
</dbReference>
<evidence type="ECO:0000259" key="3">
    <source>
        <dbReference type="Pfam" id="PF00483"/>
    </source>
</evidence>
<reference evidence="5 6" key="1">
    <citation type="journal article" date="2018" name="Genome Biol. Evol.">
        <title>Multiple Roots of Fruiting Body Formation in Amoebozoa.</title>
        <authorList>
            <person name="Hillmann F."/>
            <person name="Forbes G."/>
            <person name="Novohradska S."/>
            <person name="Ferling I."/>
            <person name="Riege K."/>
            <person name="Groth M."/>
            <person name="Westermann M."/>
            <person name="Marz M."/>
            <person name="Spaller T."/>
            <person name="Winckler T."/>
            <person name="Schaap P."/>
            <person name="Glockner G."/>
        </authorList>
    </citation>
    <scope>NUCLEOTIDE SEQUENCE [LARGE SCALE GENOMIC DNA]</scope>
    <source>
        <strain evidence="5 6">Jena</strain>
    </source>
</reference>
<keyword evidence="5" id="KW-0548">Nucleotidyltransferase</keyword>
<dbReference type="AlphaFoldDB" id="A0A2P6NBS4"/>
<dbReference type="InterPro" id="IPR050486">
    <property type="entry name" value="Mannose-1P_guanyltransferase"/>
</dbReference>
<protein>
    <submittedName>
        <fullName evidence="5">Mannose-1-phosphate guanylyltransferase</fullName>
    </submittedName>
</protein>
<proteinExistence type="inferred from homology"/>
<dbReference type="GO" id="GO:0016779">
    <property type="term" value="F:nucleotidyltransferase activity"/>
    <property type="evidence" value="ECO:0007669"/>
    <property type="project" value="UniProtKB-KW"/>
</dbReference>
<name>A0A2P6NBS4_9EUKA</name>
<dbReference type="InterPro" id="IPR056729">
    <property type="entry name" value="GMPPB_C"/>
</dbReference>
<dbReference type="InterPro" id="IPR011004">
    <property type="entry name" value="Trimer_LpxA-like_sf"/>
</dbReference>
<gene>
    <name evidence="5" type="ORF">PROFUN_11009</name>
</gene>
<dbReference type="STRING" id="1890364.A0A2P6NBS4"/>
<keyword evidence="6" id="KW-1185">Reference proteome</keyword>
<dbReference type="InterPro" id="IPR029044">
    <property type="entry name" value="Nucleotide-diphossugar_trans"/>
</dbReference>
<sequence length="403" mass="44401">MSLPKVKLVILVGGPSKGTRFRPLSMDTPKPLFPVSDKPLVWHHVSASCASLNGKADLREILLIGFYDGKNPEWSKFISNVEAEFKVPVRYLQEEGRTGTGGGIIRFRNEIQSGSPDYFYVEHCDVVCSFPLADLLQSHQSSGKDITILGKRVPSDQAHRYGCIVVHPESHEVIHYAEKPETFISDIINCGVYLFSTTSFFDLVEKVRQNSKREPGSDPNSFQLEQDLFMPVSHNKAINCFLSQEFWIQLKSAGMVIKCHEHFMRVNAEKLKLAKSGFQVQGNVMVDPTAKIDPSAKLGPNVSIGAGVVIGPGVRISNSIVLDNSEIKERSCILYSVVGWKCTIGKWARLEGVPDFSAQGDDKSNGITILGNGVTVANETVIRASIVLPHKELSGSYADQILL</sequence>
<dbReference type="InterPro" id="IPR018357">
    <property type="entry name" value="Hexapep_transf_CS"/>
</dbReference>
<dbReference type="Pfam" id="PF25087">
    <property type="entry name" value="GMPPB_C"/>
    <property type="match status" value="1"/>
</dbReference>
<dbReference type="InParanoid" id="A0A2P6NBS4"/>